<evidence type="ECO:0000313" key="1">
    <source>
        <dbReference type="EMBL" id="CAD15649.1"/>
    </source>
</evidence>
<dbReference type="Proteomes" id="UP000001436">
    <property type="component" value="Chromosome"/>
</dbReference>
<dbReference type="AlphaFoldDB" id="Q8XY16"/>
<organism evidence="1 2">
    <name type="scientific">Ralstonia nicotianae (strain ATCC BAA-1114 / GMI1000)</name>
    <name type="common">Ralstonia solanacearum</name>
    <dbReference type="NCBI Taxonomy" id="267608"/>
    <lineage>
        <taxon>Bacteria</taxon>
        <taxon>Pseudomonadati</taxon>
        <taxon>Pseudomonadota</taxon>
        <taxon>Betaproteobacteria</taxon>
        <taxon>Burkholderiales</taxon>
        <taxon>Burkholderiaceae</taxon>
        <taxon>Ralstonia</taxon>
        <taxon>Ralstonia solanacearum species complex</taxon>
    </lineage>
</organism>
<dbReference type="KEGG" id="rso:RSc1947"/>
<accession>Q8XY16</accession>
<dbReference type="RefSeq" id="WP_011001884.1">
    <property type="nucleotide sequence ID" value="NC_003295.1"/>
</dbReference>
<name>Q8XY16_RALN1</name>
<dbReference type="EnsemblBacteria" id="CAD15649">
    <property type="protein sequence ID" value="CAD15649"/>
    <property type="gene ID" value="RSc1947"/>
</dbReference>
<reference evidence="1 2" key="1">
    <citation type="journal article" date="2002" name="Nature">
        <title>Genome sequence of the plant pathogen Ralstonia solanacearum.</title>
        <authorList>
            <person name="Salanoubat M."/>
            <person name="Genin S."/>
            <person name="Artiguenave F."/>
            <person name="Gouzy J."/>
            <person name="Mangenot S."/>
            <person name="Arlat M."/>
            <person name="Billault A."/>
            <person name="Brottier P."/>
            <person name="Camus J.C."/>
            <person name="Cattolico L."/>
            <person name="Chandler M."/>
            <person name="Choisne N."/>
            <person name="Claudel-Renard C."/>
            <person name="Cunnac S."/>
            <person name="Demange N."/>
            <person name="Gaspin C."/>
            <person name="Lavie M."/>
            <person name="Moisan A."/>
            <person name="Robert C."/>
            <person name="Saurin W."/>
            <person name="Schiex T."/>
            <person name="Siguier P."/>
            <person name="Thebault P."/>
            <person name="Whalen M."/>
            <person name="Wincker P."/>
            <person name="Levy M."/>
            <person name="Weissenbach J."/>
            <person name="Boucher C.A."/>
        </authorList>
    </citation>
    <scope>NUCLEOTIDE SEQUENCE [LARGE SCALE GENOMIC DNA]</scope>
    <source>
        <strain evidence="2">ATCC BAA-1114 / GMI1000</strain>
    </source>
</reference>
<proteinExistence type="predicted"/>
<evidence type="ECO:0000313" key="2">
    <source>
        <dbReference type="Proteomes" id="UP000001436"/>
    </source>
</evidence>
<dbReference type="eggNOG" id="ENOG50341CB">
    <property type="taxonomic scope" value="Bacteria"/>
</dbReference>
<dbReference type="EMBL" id="AL646052">
    <property type="protein sequence ID" value="CAD15649.1"/>
    <property type="molecule type" value="Genomic_DNA"/>
</dbReference>
<sequence>MNINLLPDQRIPDGFFDHPLPVVRVLYEAEQPIVYLTKTRQGQEMLAYLASETDQHQFIIVSPTTHNSVRKLETGSIGVREALVDTWMWLVKEGFGDAAAEVWSVGEADIPVAHLPKAGTPLLPEHRIAFSARAIGDGIALGRVPCSVISFVTSAARASLKAVLDHVMAARNEGRPTDAQRALYDLPVRQLKFASFEVGLAAPQEDLFQNEGVLLALTYLQTGLAWAETADDGDLQVAGDADAEAILRATLALTPPTSGVIEAVEVGGYWLGGHRYHLSRSSRTKVSKRLRQLRDEEIVVYSGRIGEIDDDKLSFTLRDVQGGPERRGTFSEELLDDMRMHYYESNRIRISGVLRQAKLRVTAVVAEPDQPAVQSDHPD</sequence>
<dbReference type="HOGENOM" id="CLU_729321_0_0_4"/>
<protein>
    <submittedName>
        <fullName evidence="1">Uncharacterized protein</fullName>
    </submittedName>
</protein>
<keyword evidence="2" id="KW-1185">Reference proteome</keyword>
<gene>
    <name evidence="1" type="ordered locus">RSc1947</name>
</gene>